<gene>
    <name evidence="2" type="ORF">FGS76_03760</name>
</gene>
<evidence type="ECO:0000313" key="2">
    <source>
        <dbReference type="EMBL" id="TMW14259.1"/>
    </source>
</evidence>
<evidence type="ECO:0000256" key="1">
    <source>
        <dbReference type="SAM" id="SignalP"/>
    </source>
</evidence>
<keyword evidence="1" id="KW-0732">Signal</keyword>
<dbReference type="Proteomes" id="UP000739180">
    <property type="component" value="Unassembled WGS sequence"/>
</dbReference>
<feature type="signal peptide" evidence="1">
    <location>
        <begin position="1"/>
        <end position="17"/>
    </location>
</feature>
<dbReference type="EMBL" id="VCQT01000018">
    <property type="protein sequence ID" value="TMW14259.1"/>
    <property type="molecule type" value="Genomic_DNA"/>
</dbReference>
<dbReference type="PROSITE" id="PS51257">
    <property type="entry name" value="PROKAR_LIPOPROTEIN"/>
    <property type="match status" value="1"/>
</dbReference>
<sequence>MKWAVFFVLSFMMFGCGGGGSGGGGGSESPGNGNPSQPADLAGLWQGEVNGYSSSLFIDTDGTMTGSWLDTDNVEFYSVYGKVPMRAESSADLLLCEHQRGEDGQQRTFAAEGVCQSVQWSASTVEGQTIQGSLAGQSVEFAYAGDTAEPVTPVSGCRNISTEYISQGDYLSSDSMTLNIMSDGTVTGSRTERMDYDAPQPGPVVQWDIAGEVASHHIDGVQRLELFLMSQTDDEEIIDGLIWEDLVYFVSTDHGSPYLVYRYGEHSSCL</sequence>
<keyword evidence="3" id="KW-1185">Reference proteome</keyword>
<evidence type="ECO:0000313" key="3">
    <source>
        <dbReference type="Proteomes" id="UP000739180"/>
    </source>
</evidence>
<reference evidence="2 3" key="1">
    <citation type="submission" date="2019-05" db="EMBL/GenBank/DDBJ databases">
        <title>Genome of Alcanivorax gelatiniphagus, an oil degrading marine bacteria.</title>
        <authorList>
            <person name="Kwon K.K."/>
        </authorList>
    </citation>
    <scope>NUCLEOTIDE SEQUENCE [LARGE SCALE GENOMIC DNA]</scope>
    <source>
        <strain evidence="2 3">MEBiC 08158</strain>
    </source>
</reference>
<dbReference type="RefSeq" id="WP_138771295.1">
    <property type="nucleotide sequence ID" value="NZ_JBHSSX010000028.1"/>
</dbReference>
<accession>A0ABY2XQK5</accession>
<evidence type="ECO:0008006" key="4">
    <source>
        <dbReference type="Google" id="ProtNLM"/>
    </source>
</evidence>
<protein>
    <recommendedName>
        <fullName evidence="4">Lipocalin-like domain-containing protein</fullName>
    </recommendedName>
</protein>
<comment type="caution">
    <text evidence="2">The sequence shown here is derived from an EMBL/GenBank/DDBJ whole genome shotgun (WGS) entry which is preliminary data.</text>
</comment>
<feature type="chain" id="PRO_5045817528" description="Lipocalin-like domain-containing protein" evidence="1">
    <location>
        <begin position="18"/>
        <end position="270"/>
    </location>
</feature>
<organism evidence="2 3">
    <name type="scientific">Alloalcanivorax gelatiniphagus</name>
    <dbReference type="NCBI Taxonomy" id="1194167"/>
    <lineage>
        <taxon>Bacteria</taxon>
        <taxon>Pseudomonadati</taxon>
        <taxon>Pseudomonadota</taxon>
        <taxon>Gammaproteobacteria</taxon>
        <taxon>Oceanospirillales</taxon>
        <taxon>Alcanivoracaceae</taxon>
        <taxon>Alloalcanivorax</taxon>
    </lineage>
</organism>
<proteinExistence type="predicted"/>
<name>A0ABY2XQK5_9GAMM</name>